<proteinExistence type="predicted"/>
<dbReference type="RefSeq" id="WP_077176607.1">
    <property type="nucleotide sequence ID" value="NZ_MUTB01000063.1"/>
</dbReference>
<comment type="caution">
    <text evidence="1">The sequence shown here is derived from an EMBL/GenBank/DDBJ whole genome shotgun (WGS) entry which is preliminary data.</text>
</comment>
<dbReference type="Proteomes" id="UP000188543">
    <property type="component" value="Unassembled WGS sequence"/>
</dbReference>
<evidence type="ECO:0000313" key="1">
    <source>
        <dbReference type="EMBL" id="ONU77729.1"/>
    </source>
</evidence>
<organism evidence="1 2">
    <name type="scientific">Burkholderia cenocepacia</name>
    <dbReference type="NCBI Taxonomy" id="95486"/>
    <lineage>
        <taxon>Bacteria</taxon>
        <taxon>Pseudomonadati</taxon>
        <taxon>Pseudomonadota</taxon>
        <taxon>Betaproteobacteria</taxon>
        <taxon>Burkholderiales</taxon>
        <taxon>Burkholderiaceae</taxon>
        <taxon>Burkholderia</taxon>
        <taxon>Burkholderia cepacia complex</taxon>
    </lineage>
</organism>
<dbReference type="AlphaFoldDB" id="A0A1V2VVR9"/>
<dbReference type="EMBL" id="MUTJ01000092">
    <property type="protein sequence ID" value="ONU77729.1"/>
    <property type="molecule type" value="Genomic_DNA"/>
</dbReference>
<accession>A0A1V2VVR9</accession>
<protein>
    <submittedName>
        <fullName evidence="1">Uncharacterized protein</fullName>
    </submittedName>
</protein>
<evidence type="ECO:0000313" key="2">
    <source>
        <dbReference type="Proteomes" id="UP000188543"/>
    </source>
</evidence>
<reference evidence="1 2" key="1">
    <citation type="submission" date="2016-08" db="EMBL/GenBank/DDBJ databases">
        <authorList>
            <person name="Seilhamer J.J."/>
        </authorList>
    </citation>
    <scope>NUCLEOTIDE SEQUENCE [LARGE SCALE GENOMIC DNA]</scope>
    <source>
        <strain evidence="1 2">VC14762</strain>
    </source>
</reference>
<name>A0A1V2VVR9_9BURK</name>
<sequence>MSIEQEAAELVAAVDPAAVAAVLADFPPAEDIRIREHWQELDPTLTKKAPRDLAARESFLLAKVASYEASRLASIARYNDLRDRGLAALSPYDICISSGNDPLGALRCALRLKDAHISYDLSILVRLHLELDEVRALRAGSMSPQLALF</sequence>
<gene>
    <name evidence="1" type="ORF">A8E72_30515</name>
</gene>